<keyword evidence="2" id="KW-1185">Reference proteome</keyword>
<gene>
    <name evidence="1" type="ORF">ILEXP_LOCUS16453</name>
</gene>
<evidence type="ECO:0000313" key="2">
    <source>
        <dbReference type="Proteomes" id="UP001642360"/>
    </source>
</evidence>
<proteinExistence type="predicted"/>
<evidence type="ECO:0000313" key="1">
    <source>
        <dbReference type="EMBL" id="CAK9148511.1"/>
    </source>
</evidence>
<sequence length="88" mass="10239">MELHIKIDYSDVQGPKQNLKVCPKKWKLASLKMLICKKIARRTGGYGGHPLSHIHTQYANVELLDLDSMTKWDKCQVDYESFSPCFRR</sequence>
<accession>A0ABC8RWQ0</accession>
<protein>
    <submittedName>
        <fullName evidence="1">Uncharacterized protein</fullName>
    </submittedName>
</protein>
<dbReference type="AlphaFoldDB" id="A0ABC8RWQ0"/>
<organism evidence="1 2">
    <name type="scientific">Ilex paraguariensis</name>
    <name type="common">yerba mate</name>
    <dbReference type="NCBI Taxonomy" id="185542"/>
    <lineage>
        <taxon>Eukaryota</taxon>
        <taxon>Viridiplantae</taxon>
        <taxon>Streptophyta</taxon>
        <taxon>Embryophyta</taxon>
        <taxon>Tracheophyta</taxon>
        <taxon>Spermatophyta</taxon>
        <taxon>Magnoliopsida</taxon>
        <taxon>eudicotyledons</taxon>
        <taxon>Gunneridae</taxon>
        <taxon>Pentapetalae</taxon>
        <taxon>asterids</taxon>
        <taxon>campanulids</taxon>
        <taxon>Aquifoliales</taxon>
        <taxon>Aquifoliaceae</taxon>
        <taxon>Ilex</taxon>
    </lineage>
</organism>
<name>A0ABC8RWQ0_9AQUA</name>
<reference evidence="1 2" key="1">
    <citation type="submission" date="2024-02" db="EMBL/GenBank/DDBJ databases">
        <authorList>
            <person name="Vignale AGUSTIN F."/>
            <person name="Sosa J E."/>
            <person name="Modenutti C."/>
        </authorList>
    </citation>
    <scope>NUCLEOTIDE SEQUENCE [LARGE SCALE GENOMIC DNA]</scope>
</reference>
<dbReference type="Proteomes" id="UP001642360">
    <property type="component" value="Unassembled WGS sequence"/>
</dbReference>
<comment type="caution">
    <text evidence="1">The sequence shown here is derived from an EMBL/GenBank/DDBJ whole genome shotgun (WGS) entry which is preliminary data.</text>
</comment>
<dbReference type="EMBL" id="CAUOFW020001753">
    <property type="protein sequence ID" value="CAK9148511.1"/>
    <property type="molecule type" value="Genomic_DNA"/>
</dbReference>